<keyword evidence="6" id="KW-1185">Reference proteome</keyword>
<sequence length="705" mass="75850">MVTVLNCIAVDHNLGLVLVAALVCLFGSAVTLRLLRRSVDAPDGQRVGWQFLASVAGGGGVWATHFVAMLAYETPAPVSIDAPLTILSLVIAMAGLFASFLVSGIRMSRVFPALGGAMAGLAFSAMHYTGMFAYRVVGLVEWELGYVVASILLTVMFSTVSVALTWLRPVGAGRSWIAPALLVTGIVSLHFTAMAAFRVTPVAGSFPDIDAQAVVALALAIAVAALIILGAGLASYLIDTNAQADSRERLRHLAAHDALTGLPNRSSFNDCLKRSIGDARAGDTKFAIICVDLNRFKEINDTLGHSAGDEALRIVASRMADSLEDGEFVARLGGDEFAAVKPFVDRSEVHAFASRLSDVFNRPMRISSMDAEVGASIGAAIWPDDAEDLDELINDADLAMYHAKHAFLESVCFYDAGIGETVRKRRKLAEALRNALEHDQLGIYYQVQMSLSSGEVRGYEALLRWTHPQFGSIPPSEFIPVAEENGLVTPLGAWVLRRACQDAATWASPCRVAVNVSAVQFMDANLPRLVQEVLIETGLPPHRLELELTETALIRDKTRSLHIMRQIKALGVGVALDDFGSGYSSLETLRSYPFDKIKLDRAFVEGIERDRQSKAIVRAVLTLGKSLDIPVLAEGIETEDQIAILRAEGCDEGQGFLLGRPSPNVELATQGGPAPWEMIGYPSGHHRSVDVEDAAPSPIRRGVNA</sequence>
<dbReference type="InterPro" id="IPR035919">
    <property type="entry name" value="EAL_sf"/>
</dbReference>
<dbReference type="Pfam" id="PF00990">
    <property type="entry name" value="GGDEF"/>
    <property type="match status" value="1"/>
</dbReference>
<evidence type="ECO:0000256" key="1">
    <source>
        <dbReference type="PROSITE-ProRule" id="PRU00244"/>
    </source>
</evidence>
<dbReference type="InterPro" id="IPR000160">
    <property type="entry name" value="GGDEF_dom"/>
</dbReference>
<feature type="transmembrane region" description="Helical" evidence="1">
    <location>
        <begin position="211"/>
        <end position="238"/>
    </location>
</feature>
<dbReference type="Gene3D" id="3.30.70.270">
    <property type="match status" value="1"/>
</dbReference>
<dbReference type="eggNOG" id="COG5001">
    <property type="taxonomic scope" value="Bacteria"/>
</dbReference>
<dbReference type="OrthoDB" id="9814202at2"/>
<feature type="transmembrane region" description="Helical" evidence="1">
    <location>
        <begin position="146"/>
        <end position="167"/>
    </location>
</feature>
<keyword evidence="1" id="KW-1133">Transmembrane helix</keyword>
<dbReference type="InterPro" id="IPR052155">
    <property type="entry name" value="Biofilm_reg_signaling"/>
</dbReference>
<dbReference type="InterPro" id="IPR029787">
    <property type="entry name" value="Nucleotide_cyclase"/>
</dbReference>
<dbReference type="NCBIfam" id="TIGR00254">
    <property type="entry name" value="GGDEF"/>
    <property type="match status" value="1"/>
</dbReference>
<feature type="domain" description="GGDEF" evidence="3">
    <location>
        <begin position="284"/>
        <end position="416"/>
    </location>
</feature>
<dbReference type="Proteomes" id="UP000217211">
    <property type="component" value="Plasmid pSJ05684b"/>
</dbReference>
<dbReference type="PANTHER" id="PTHR44757:SF2">
    <property type="entry name" value="BIOFILM ARCHITECTURE MAINTENANCE PROTEIN MBAA"/>
    <property type="match status" value="1"/>
</dbReference>
<dbReference type="SUPFAM" id="SSF55073">
    <property type="entry name" value="Nucleotide cyclase"/>
    <property type="match status" value="1"/>
</dbReference>
<dbReference type="PROSITE" id="PS50887">
    <property type="entry name" value="GGDEF"/>
    <property type="match status" value="1"/>
</dbReference>
<feature type="transmembrane region" description="Helical" evidence="1">
    <location>
        <begin position="110"/>
        <end position="134"/>
    </location>
</feature>
<dbReference type="GO" id="GO:0016020">
    <property type="term" value="C:membrane"/>
    <property type="evidence" value="ECO:0007669"/>
    <property type="project" value="UniProtKB-UniRule"/>
</dbReference>
<dbReference type="SMART" id="SM00052">
    <property type="entry name" value="EAL"/>
    <property type="match status" value="1"/>
</dbReference>
<accession>A0A249PJU8</accession>
<dbReference type="AlphaFoldDB" id="A0A249PJU8"/>
<dbReference type="CDD" id="cd01949">
    <property type="entry name" value="GGDEF"/>
    <property type="match status" value="1"/>
</dbReference>
<evidence type="ECO:0000259" key="2">
    <source>
        <dbReference type="PROSITE" id="PS50883"/>
    </source>
</evidence>
<feature type="transmembrane region" description="Helical" evidence="1">
    <location>
        <begin position="179"/>
        <end position="199"/>
    </location>
</feature>
<dbReference type="STRING" id="716928.GCA_000261485_04767"/>
<dbReference type="Pfam" id="PF03707">
    <property type="entry name" value="MHYT"/>
    <property type="match status" value="3"/>
</dbReference>
<dbReference type="InterPro" id="IPR043128">
    <property type="entry name" value="Rev_trsase/Diguanyl_cyclase"/>
</dbReference>
<feature type="domain" description="MHYT" evidence="4">
    <location>
        <begin position="12"/>
        <end position="200"/>
    </location>
</feature>
<evidence type="ECO:0000259" key="3">
    <source>
        <dbReference type="PROSITE" id="PS50887"/>
    </source>
</evidence>
<keyword evidence="1" id="KW-0812">Transmembrane</keyword>
<dbReference type="Pfam" id="PF00563">
    <property type="entry name" value="EAL"/>
    <property type="match status" value="1"/>
</dbReference>
<dbReference type="CDD" id="cd01948">
    <property type="entry name" value="EAL"/>
    <property type="match status" value="1"/>
</dbReference>
<keyword evidence="5" id="KW-0614">Plasmid</keyword>
<feature type="transmembrane region" description="Helical" evidence="1">
    <location>
        <begin position="14"/>
        <end position="35"/>
    </location>
</feature>
<dbReference type="SUPFAM" id="SSF141868">
    <property type="entry name" value="EAL domain-like"/>
    <property type="match status" value="1"/>
</dbReference>
<organism evidence="5 6">
    <name type="scientific">Sinorhizobium sojae CCBAU 05684</name>
    <dbReference type="NCBI Taxonomy" id="716928"/>
    <lineage>
        <taxon>Bacteria</taxon>
        <taxon>Pseudomonadati</taxon>
        <taxon>Pseudomonadota</taxon>
        <taxon>Alphaproteobacteria</taxon>
        <taxon>Hyphomicrobiales</taxon>
        <taxon>Rhizobiaceae</taxon>
        <taxon>Sinorhizobium/Ensifer group</taxon>
        <taxon>Sinorhizobium</taxon>
    </lineage>
</organism>
<keyword evidence="1" id="KW-0472">Membrane</keyword>
<dbReference type="RefSeq" id="WP_083846261.1">
    <property type="nucleotide sequence ID" value="NZ_AJQT01000108.1"/>
</dbReference>
<feature type="transmembrane region" description="Helical" evidence="1">
    <location>
        <begin position="84"/>
        <end position="103"/>
    </location>
</feature>
<dbReference type="KEGG" id="esj:SJ05684_b52310"/>
<dbReference type="InterPro" id="IPR005330">
    <property type="entry name" value="MHYT_dom"/>
</dbReference>
<feature type="domain" description="EAL" evidence="2">
    <location>
        <begin position="425"/>
        <end position="675"/>
    </location>
</feature>
<reference evidence="5 6" key="1">
    <citation type="submission" date="2017-08" db="EMBL/GenBank/DDBJ databases">
        <title>Multipartite genome sequences of Sinorhizobium species nodulating soybeans.</title>
        <authorList>
            <person name="Tian C.F."/>
        </authorList>
    </citation>
    <scope>NUCLEOTIDE SEQUENCE [LARGE SCALE GENOMIC DNA]</scope>
    <source>
        <strain evidence="5 6">CCBAU 05684</strain>
        <plasmid evidence="6">psj05684b</plasmid>
    </source>
</reference>
<dbReference type="EMBL" id="CP023068">
    <property type="protein sequence ID" value="ASY66213.1"/>
    <property type="molecule type" value="Genomic_DNA"/>
</dbReference>
<dbReference type="PROSITE" id="PS50924">
    <property type="entry name" value="MHYT"/>
    <property type="match status" value="1"/>
</dbReference>
<feature type="transmembrane region" description="Helical" evidence="1">
    <location>
        <begin position="47"/>
        <end position="72"/>
    </location>
</feature>
<evidence type="ECO:0000259" key="4">
    <source>
        <dbReference type="PROSITE" id="PS50924"/>
    </source>
</evidence>
<proteinExistence type="predicted"/>
<dbReference type="SMART" id="SM00267">
    <property type="entry name" value="GGDEF"/>
    <property type="match status" value="1"/>
</dbReference>
<dbReference type="Gene3D" id="3.20.20.450">
    <property type="entry name" value="EAL domain"/>
    <property type="match status" value="1"/>
</dbReference>
<evidence type="ECO:0000313" key="5">
    <source>
        <dbReference type="EMBL" id="ASY66213.1"/>
    </source>
</evidence>
<name>A0A249PJU8_9HYPH</name>
<dbReference type="PROSITE" id="PS50883">
    <property type="entry name" value="EAL"/>
    <property type="match status" value="1"/>
</dbReference>
<gene>
    <name evidence="5" type="ORF">SJ05684_b52310</name>
</gene>
<evidence type="ECO:0000313" key="6">
    <source>
        <dbReference type="Proteomes" id="UP000217211"/>
    </source>
</evidence>
<geneLocation type="plasmid" evidence="6">
    <name>psj05684b</name>
</geneLocation>
<dbReference type="InterPro" id="IPR001633">
    <property type="entry name" value="EAL_dom"/>
</dbReference>
<protein>
    <submittedName>
        <fullName evidence="5">Diguanylate cyclase/phosphodiesterase (GGDEF &amp; EAL domains) with PAS/PAC sensor(S)</fullName>
    </submittedName>
</protein>
<dbReference type="PANTHER" id="PTHR44757">
    <property type="entry name" value="DIGUANYLATE CYCLASE DGCP"/>
    <property type="match status" value="1"/>
</dbReference>